<dbReference type="Proteomes" id="UP000006241">
    <property type="component" value="Unassembled WGS sequence"/>
</dbReference>
<dbReference type="EMBL" id="ACHB01000060">
    <property type="protein sequence ID" value="EEI91932.1"/>
    <property type="molecule type" value="Genomic_DNA"/>
</dbReference>
<organism evidence="1 2">
    <name type="scientific">Sphingobacterium spiritivorum ATCC 33300</name>
    <dbReference type="NCBI Taxonomy" id="525372"/>
    <lineage>
        <taxon>Bacteria</taxon>
        <taxon>Pseudomonadati</taxon>
        <taxon>Bacteroidota</taxon>
        <taxon>Sphingobacteriia</taxon>
        <taxon>Sphingobacteriales</taxon>
        <taxon>Sphingobacteriaceae</taxon>
        <taxon>Sphingobacterium</taxon>
    </lineage>
</organism>
<gene>
    <name evidence="1" type="ORF">HMPREF0765_2503</name>
</gene>
<dbReference type="HOGENOM" id="CLU_2248403_0_0_10"/>
<proteinExistence type="predicted"/>
<reference evidence="1 2" key="1">
    <citation type="submission" date="2009-01" db="EMBL/GenBank/DDBJ databases">
        <authorList>
            <person name="Qin X."/>
            <person name="Bachman B."/>
            <person name="Battles P."/>
            <person name="Bell A."/>
            <person name="Bess C."/>
            <person name="Bickham C."/>
            <person name="Chaboub L."/>
            <person name="Chen D."/>
            <person name="Coyle M."/>
            <person name="Deiros D.R."/>
            <person name="Dinh H."/>
            <person name="Forbes L."/>
            <person name="Fowler G."/>
            <person name="Francisco L."/>
            <person name="Fu Q."/>
            <person name="Gubbala S."/>
            <person name="Hale W."/>
            <person name="Han Y."/>
            <person name="Hemphill L."/>
            <person name="Highlander S.K."/>
            <person name="Hirani K."/>
            <person name="Hogues M."/>
            <person name="Jackson L."/>
            <person name="Jakkamsetti A."/>
            <person name="Javaid M."/>
            <person name="Jiang H."/>
            <person name="Korchina V."/>
            <person name="Kovar C."/>
            <person name="Lara F."/>
            <person name="Lee S."/>
            <person name="Mata R."/>
            <person name="Mathew T."/>
            <person name="Moen C."/>
            <person name="Morales K."/>
            <person name="Munidasa M."/>
            <person name="Nazareth L."/>
            <person name="Ngo R."/>
            <person name="Nguyen L."/>
            <person name="Okwuonu G."/>
            <person name="Ongeri F."/>
            <person name="Patil S."/>
            <person name="Petrosino J."/>
            <person name="Pham C."/>
            <person name="Pham P."/>
            <person name="Pu L.-L."/>
            <person name="Puazo M."/>
            <person name="Raj R."/>
            <person name="Reid J."/>
            <person name="Rouhana J."/>
            <person name="Saada N."/>
            <person name="Shang Y."/>
            <person name="Simmons D."/>
            <person name="Thornton R."/>
            <person name="Warren J."/>
            <person name="Weissenberger G."/>
            <person name="Zhang J."/>
            <person name="Zhang L."/>
            <person name="Zhou C."/>
            <person name="Zhu D."/>
            <person name="Muzny D."/>
            <person name="Worley K."/>
            <person name="Gibbs R."/>
        </authorList>
    </citation>
    <scope>NUCLEOTIDE SEQUENCE [LARGE SCALE GENOMIC DNA]</scope>
    <source>
        <strain evidence="1 2">ATCC 33300</strain>
    </source>
</reference>
<sequence length="104" mass="11870">MWTAENPDAAYPRVVGSNWQESGTGVSSFWIRNGAYLRLRDLNISYSLPQSVTNAMKIKNVSVFFNGTNLFVFSPMTEFHDPEQKMYDSYPVMKTFALGLDVKF</sequence>
<evidence type="ECO:0000313" key="2">
    <source>
        <dbReference type="Proteomes" id="UP000006241"/>
    </source>
</evidence>
<dbReference type="AlphaFoldDB" id="C2FYU7"/>
<accession>C2FYU7</accession>
<evidence type="ECO:0000313" key="1">
    <source>
        <dbReference type="EMBL" id="EEI91932.1"/>
    </source>
</evidence>
<protein>
    <submittedName>
        <fullName evidence="1">Uncharacterized protein</fullName>
    </submittedName>
</protein>
<name>C2FYU7_SPHSI</name>
<comment type="caution">
    <text evidence="1">The sequence shown here is derived from an EMBL/GenBank/DDBJ whole genome shotgun (WGS) entry which is preliminary data.</text>
</comment>